<feature type="chain" id="PRO_5043519637" evidence="10">
    <location>
        <begin position="23"/>
        <end position="302"/>
    </location>
</feature>
<keyword evidence="10" id="KW-0732">Signal</keyword>
<keyword evidence="13" id="KW-1185">Reference proteome</keyword>
<keyword evidence="8" id="KW-0325">Glycoprotein</keyword>
<keyword evidence="6" id="KW-0130">Cell adhesion</keyword>
<dbReference type="GO" id="GO:0007416">
    <property type="term" value="P:synapse assembly"/>
    <property type="evidence" value="ECO:0007669"/>
    <property type="project" value="TreeGrafter"/>
</dbReference>
<dbReference type="InterPro" id="IPR015919">
    <property type="entry name" value="Cadherin-like_sf"/>
</dbReference>
<protein>
    <submittedName>
        <fullName evidence="12">Cadherin-1-like</fullName>
    </submittedName>
</protein>
<dbReference type="GO" id="GO:0016342">
    <property type="term" value="C:catenin complex"/>
    <property type="evidence" value="ECO:0007669"/>
    <property type="project" value="TreeGrafter"/>
</dbReference>
<dbReference type="Gene3D" id="2.60.40.60">
    <property type="entry name" value="Cadherins"/>
    <property type="match status" value="2"/>
</dbReference>
<evidence type="ECO:0000256" key="5">
    <source>
        <dbReference type="ARBA" id="ARBA00022837"/>
    </source>
</evidence>
<dbReference type="GO" id="GO:0005912">
    <property type="term" value="C:adherens junction"/>
    <property type="evidence" value="ECO:0007669"/>
    <property type="project" value="TreeGrafter"/>
</dbReference>
<dbReference type="AlphaFoldDB" id="A0AAW1ASA7"/>
<evidence type="ECO:0000256" key="4">
    <source>
        <dbReference type="ARBA" id="ARBA00022737"/>
    </source>
</evidence>
<dbReference type="GO" id="GO:0008013">
    <property type="term" value="F:beta-catenin binding"/>
    <property type="evidence" value="ECO:0007669"/>
    <property type="project" value="TreeGrafter"/>
</dbReference>
<dbReference type="Proteomes" id="UP001474421">
    <property type="component" value="Unassembled WGS sequence"/>
</dbReference>
<dbReference type="InterPro" id="IPR002126">
    <property type="entry name" value="Cadherin-like_dom"/>
</dbReference>
<dbReference type="GO" id="GO:0043296">
    <property type="term" value="C:apical junction complex"/>
    <property type="evidence" value="ECO:0007669"/>
    <property type="project" value="TreeGrafter"/>
</dbReference>
<evidence type="ECO:0000256" key="6">
    <source>
        <dbReference type="ARBA" id="ARBA00022889"/>
    </source>
</evidence>
<dbReference type="SMART" id="SM00112">
    <property type="entry name" value="CA"/>
    <property type="match status" value="2"/>
</dbReference>
<keyword evidence="2" id="KW-1003">Cell membrane</keyword>
<dbReference type="FunFam" id="2.60.40.60:FF:000022">
    <property type="entry name" value="Cadherin 2"/>
    <property type="match status" value="1"/>
</dbReference>
<dbReference type="PROSITE" id="PS50268">
    <property type="entry name" value="CADHERIN_2"/>
    <property type="match status" value="2"/>
</dbReference>
<sequence length="302" mass="32999">MGCLGILLLLCLLQETRPAAQAEVLLFPRSSSGLRRQKRDWVIPPILCSENERGPFPKNLVAVKSSKEKEGTVYYSITGQGADSPPVGTFIIERETGMLKVTHPLDREKISRYQLFSHAVLANGQTAEDPMEVIINVGDQNDNRPQFIQSVFKGSVEEGAKPGSPVMQVSATDNDDAVDTLNGVVSYSILSQEPPEPLSNMFTINSKTGLISLNKAGLDREKAPKYTLILQAVDMDGDGLSTTATAVIQVTLDNLLGGLHPRVPHLLSLVVLPWICLVLRFASQKARNFAIKDISLLRALRQ</sequence>
<accession>A0AAW1ASA7</accession>
<evidence type="ECO:0000256" key="10">
    <source>
        <dbReference type="SAM" id="SignalP"/>
    </source>
</evidence>
<evidence type="ECO:0000313" key="12">
    <source>
        <dbReference type="EMBL" id="KAK9392603.1"/>
    </source>
</evidence>
<dbReference type="SUPFAM" id="SSF49313">
    <property type="entry name" value="Cadherin-like"/>
    <property type="match status" value="2"/>
</dbReference>
<evidence type="ECO:0000256" key="9">
    <source>
        <dbReference type="PROSITE-ProRule" id="PRU00043"/>
    </source>
</evidence>
<dbReference type="GO" id="GO:0005737">
    <property type="term" value="C:cytoplasm"/>
    <property type="evidence" value="ECO:0007669"/>
    <property type="project" value="TreeGrafter"/>
</dbReference>
<dbReference type="InterPro" id="IPR039808">
    <property type="entry name" value="Cadherin"/>
</dbReference>
<dbReference type="GO" id="GO:0007043">
    <property type="term" value="P:cell-cell junction assembly"/>
    <property type="evidence" value="ECO:0007669"/>
    <property type="project" value="TreeGrafter"/>
</dbReference>
<keyword evidence="5 9" id="KW-0106">Calcium</keyword>
<evidence type="ECO:0000259" key="11">
    <source>
        <dbReference type="PROSITE" id="PS50268"/>
    </source>
</evidence>
<evidence type="ECO:0000256" key="8">
    <source>
        <dbReference type="ARBA" id="ARBA00023180"/>
    </source>
</evidence>
<reference evidence="12 13" key="1">
    <citation type="journal article" date="2024" name="Proc. Natl. Acad. Sci. U.S.A.">
        <title>The genetic regulatory architecture and epigenomic basis for age-related changes in rattlesnake venom.</title>
        <authorList>
            <person name="Hogan M.P."/>
            <person name="Holding M.L."/>
            <person name="Nystrom G.S."/>
            <person name="Colston T.J."/>
            <person name="Bartlett D.A."/>
            <person name="Mason A.J."/>
            <person name="Ellsworth S.A."/>
            <person name="Rautsaw R.M."/>
            <person name="Lawrence K.C."/>
            <person name="Strickland J.L."/>
            <person name="He B."/>
            <person name="Fraser P."/>
            <person name="Margres M.J."/>
            <person name="Gilbert D.M."/>
            <person name="Gibbs H.L."/>
            <person name="Parkinson C.L."/>
            <person name="Rokyta D.R."/>
        </authorList>
    </citation>
    <scope>NUCLEOTIDE SEQUENCE [LARGE SCALE GENOMIC DNA]</scope>
    <source>
        <strain evidence="12">DRR0105</strain>
    </source>
</reference>
<dbReference type="GO" id="GO:0016600">
    <property type="term" value="C:flotillin complex"/>
    <property type="evidence" value="ECO:0007669"/>
    <property type="project" value="TreeGrafter"/>
</dbReference>
<dbReference type="GO" id="GO:0045296">
    <property type="term" value="F:cadherin binding"/>
    <property type="evidence" value="ECO:0007669"/>
    <property type="project" value="TreeGrafter"/>
</dbReference>
<dbReference type="Pfam" id="PF00028">
    <property type="entry name" value="Cadherin"/>
    <property type="match status" value="2"/>
</dbReference>
<dbReference type="GO" id="GO:0044331">
    <property type="term" value="P:cell-cell adhesion mediated by cadherin"/>
    <property type="evidence" value="ECO:0007669"/>
    <property type="project" value="TreeGrafter"/>
</dbReference>
<comment type="caution">
    <text evidence="12">The sequence shown here is derived from an EMBL/GenBank/DDBJ whole genome shotgun (WGS) entry which is preliminary data.</text>
</comment>
<keyword evidence="4" id="KW-0677">Repeat</keyword>
<feature type="domain" description="Cadherin" evidence="11">
    <location>
        <begin position="60"/>
        <end position="147"/>
    </location>
</feature>
<dbReference type="CDD" id="cd11304">
    <property type="entry name" value="Cadherin_repeat"/>
    <property type="match status" value="1"/>
</dbReference>
<name>A0AAW1ASA7_CROAD</name>
<dbReference type="FunFam" id="2.60.40.60:FF:000011">
    <property type="entry name" value="Cadherin 1"/>
    <property type="match status" value="1"/>
</dbReference>
<feature type="signal peptide" evidence="10">
    <location>
        <begin position="1"/>
        <end position="22"/>
    </location>
</feature>
<keyword evidence="3" id="KW-0479">Metal-binding</keyword>
<dbReference type="GO" id="GO:0000902">
    <property type="term" value="P:cell morphogenesis"/>
    <property type="evidence" value="ECO:0007669"/>
    <property type="project" value="TreeGrafter"/>
</dbReference>
<keyword evidence="7" id="KW-0472">Membrane</keyword>
<dbReference type="GO" id="GO:0007156">
    <property type="term" value="P:homophilic cell adhesion via plasma membrane adhesion molecules"/>
    <property type="evidence" value="ECO:0007669"/>
    <property type="project" value="InterPro"/>
</dbReference>
<proteinExistence type="predicted"/>
<comment type="subcellular location">
    <subcellularLocation>
        <location evidence="1">Cell membrane</location>
    </subcellularLocation>
</comment>
<evidence type="ECO:0000256" key="3">
    <source>
        <dbReference type="ARBA" id="ARBA00022723"/>
    </source>
</evidence>
<dbReference type="EMBL" id="JAOTOJ010000015">
    <property type="protein sequence ID" value="KAK9392603.1"/>
    <property type="molecule type" value="Genomic_DNA"/>
</dbReference>
<evidence type="ECO:0000256" key="2">
    <source>
        <dbReference type="ARBA" id="ARBA00022475"/>
    </source>
</evidence>
<evidence type="ECO:0000313" key="13">
    <source>
        <dbReference type="Proteomes" id="UP001474421"/>
    </source>
</evidence>
<dbReference type="GO" id="GO:0005509">
    <property type="term" value="F:calcium ion binding"/>
    <property type="evidence" value="ECO:0007669"/>
    <property type="project" value="UniProtKB-UniRule"/>
</dbReference>
<dbReference type="GO" id="GO:0034332">
    <property type="term" value="P:adherens junction organization"/>
    <property type="evidence" value="ECO:0007669"/>
    <property type="project" value="TreeGrafter"/>
</dbReference>
<dbReference type="PRINTS" id="PR00205">
    <property type="entry name" value="CADHERIN"/>
</dbReference>
<gene>
    <name evidence="12" type="ORF">NXF25_016692</name>
</gene>
<dbReference type="GO" id="GO:0016339">
    <property type="term" value="P:calcium-dependent cell-cell adhesion via plasma membrane cell adhesion molecules"/>
    <property type="evidence" value="ECO:0007669"/>
    <property type="project" value="TreeGrafter"/>
</dbReference>
<dbReference type="GO" id="GO:0016477">
    <property type="term" value="P:cell migration"/>
    <property type="evidence" value="ECO:0007669"/>
    <property type="project" value="TreeGrafter"/>
</dbReference>
<evidence type="ECO:0000256" key="7">
    <source>
        <dbReference type="ARBA" id="ARBA00023136"/>
    </source>
</evidence>
<dbReference type="PANTHER" id="PTHR24027:SF319">
    <property type="entry name" value="CADHERIN-1"/>
    <property type="match status" value="1"/>
</dbReference>
<organism evidence="12 13">
    <name type="scientific">Crotalus adamanteus</name>
    <name type="common">Eastern diamondback rattlesnake</name>
    <dbReference type="NCBI Taxonomy" id="8729"/>
    <lineage>
        <taxon>Eukaryota</taxon>
        <taxon>Metazoa</taxon>
        <taxon>Chordata</taxon>
        <taxon>Craniata</taxon>
        <taxon>Vertebrata</taxon>
        <taxon>Euteleostomi</taxon>
        <taxon>Lepidosauria</taxon>
        <taxon>Squamata</taxon>
        <taxon>Bifurcata</taxon>
        <taxon>Unidentata</taxon>
        <taxon>Episquamata</taxon>
        <taxon>Toxicofera</taxon>
        <taxon>Serpentes</taxon>
        <taxon>Colubroidea</taxon>
        <taxon>Viperidae</taxon>
        <taxon>Crotalinae</taxon>
        <taxon>Crotalus</taxon>
    </lineage>
</organism>
<dbReference type="PANTHER" id="PTHR24027">
    <property type="entry name" value="CADHERIN-23"/>
    <property type="match status" value="1"/>
</dbReference>
<evidence type="ECO:0000256" key="1">
    <source>
        <dbReference type="ARBA" id="ARBA00004236"/>
    </source>
</evidence>
<feature type="domain" description="Cadherin" evidence="11">
    <location>
        <begin position="148"/>
        <end position="263"/>
    </location>
</feature>